<keyword evidence="2 6" id="KW-0032">Aminotransferase</keyword>
<dbReference type="Pfam" id="PF00155">
    <property type="entry name" value="Aminotran_1_2"/>
    <property type="match status" value="1"/>
</dbReference>
<name>A0ABX0FM85_9BURK</name>
<keyword evidence="4" id="KW-0663">Pyridoxal phosphate</keyword>
<dbReference type="Gene3D" id="3.40.640.10">
    <property type="entry name" value="Type I PLP-dependent aspartate aminotransferase-like (Major domain)"/>
    <property type="match status" value="1"/>
</dbReference>
<dbReference type="CDD" id="cd00609">
    <property type="entry name" value="AAT_like"/>
    <property type="match status" value="1"/>
</dbReference>
<evidence type="ECO:0000256" key="1">
    <source>
        <dbReference type="ARBA" id="ARBA00001933"/>
    </source>
</evidence>
<accession>A0ABX0FM85</accession>
<keyword evidence="3" id="KW-0808">Transferase</keyword>
<keyword evidence="7" id="KW-1185">Reference proteome</keyword>
<protein>
    <submittedName>
        <fullName evidence="6">PLP-dependent aminotransferase family protein</fullName>
    </submittedName>
</protein>
<dbReference type="SUPFAM" id="SSF53383">
    <property type="entry name" value="PLP-dependent transferases"/>
    <property type="match status" value="1"/>
</dbReference>
<dbReference type="InterPro" id="IPR015422">
    <property type="entry name" value="PyrdxlP-dep_Trfase_small"/>
</dbReference>
<dbReference type="PANTHER" id="PTHR42790">
    <property type="entry name" value="AMINOTRANSFERASE"/>
    <property type="match status" value="1"/>
</dbReference>
<sequence>MKIENPNPIQWRFSERADQLQSSFIREILKITQQPEIISFAGGLPSPLTFPVDEMKVAFDKVLSENGKVALQYGPTDGYLPLRQWIADSLSTSGARITPEQVLMTSGSQQALDLLGKVLIDEGSRVLVETPSYLGALQAFSVYRPEFKSVDTDEHGLVPSSLDAVAEGARLLYALPNFQNPTGRTLSTERRVELVETCARLGLPLIEDDPYGALSYKGAPLPKMVAMNPDGVIYMGSFSKVLTPGIRLGYVVAPLPLVRRLELAKQAADLHTSQLTQMVVHEVIKDGFLDRHIPKIRTLYGDQCQVMLDAMAQHFPAGVEWTKPEGGMFIWVELPKHIDAMKLLEEALVQKVAFVPGSPFYANEAQTNTLRLSFVTVPPERIRAGIEILGKLIAAKI</sequence>
<dbReference type="InterPro" id="IPR015424">
    <property type="entry name" value="PyrdxlP-dep_Trfase"/>
</dbReference>
<evidence type="ECO:0000313" key="6">
    <source>
        <dbReference type="EMBL" id="NGZ85633.1"/>
    </source>
</evidence>
<evidence type="ECO:0000256" key="3">
    <source>
        <dbReference type="ARBA" id="ARBA00022679"/>
    </source>
</evidence>
<dbReference type="GO" id="GO:0008483">
    <property type="term" value="F:transaminase activity"/>
    <property type="evidence" value="ECO:0007669"/>
    <property type="project" value="UniProtKB-KW"/>
</dbReference>
<dbReference type="PANTHER" id="PTHR42790:SF19">
    <property type="entry name" value="KYNURENINE_ALPHA-AMINOADIPATE AMINOTRANSFERASE, MITOCHONDRIAL"/>
    <property type="match status" value="1"/>
</dbReference>
<evidence type="ECO:0000256" key="4">
    <source>
        <dbReference type="ARBA" id="ARBA00022898"/>
    </source>
</evidence>
<evidence type="ECO:0000256" key="2">
    <source>
        <dbReference type="ARBA" id="ARBA00022576"/>
    </source>
</evidence>
<comment type="caution">
    <text evidence="6">The sequence shown here is derived from an EMBL/GenBank/DDBJ whole genome shotgun (WGS) entry which is preliminary data.</text>
</comment>
<evidence type="ECO:0000313" key="7">
    <source>
        <dbReference type="Proteomes" id="UP000666369"/>
    </source>
</evidence>
<dbReference type="EMBL" id="JAADJT010000006">
    <property type="protein sequence ID" value="NGZ85633.1"/>
    <property type="molecule type" value="Genomic_DNA"/>
</dbReference>
<dbReference type="Proteomes" id="UP000666369">
    <property type="component" value="Unassembled WGS sequence"/>
</dbReference>
<gene>
    <name evidence="6" type="ORF">GW587_15380</name>
</gene>
<comment type="cofactor">
    <cofactor evidence="1">
        <name>pyridoxal 5'-phosphate</name>
        <dbReference type="ChEBI" id="CHEBI:597326"/>
    </cofactor>
</comment>
<proteinExistence type="predicted"/>
<reference evidence="7" key="1">
    <citation type="submission" date="2023-07" db="EMBL/GenBank/DDBJ databases">
        <title>Duganella aceri sp. nov., isolated from tree sap.</title>
        <authorList>
            <person name="Kim I.S."/>
        </authorList>
    </citation>
    <scope>NUCLEOTIDE SEQUENCE [LARGE SCALE GENOMIC DNA]</scope>
    <source>
        <strain evidence="7">SAP-35</strain>
    </source>
</reference>
<dbReference type="InterPro" id="IPR050859">
    <property type="entry name" value="Class-I_PLP-dep_aminotransf"/>
</dbReference>
<evidence type="ECO:0000259" key="5">
    <source>
        <dbReference type="Pfam" id="PF00155"/>
    </source>
</evidence>
<dbReference type="InterPro" id="IPR004839">
    <property type="entry name" value="Aminotransferase_I/II_large"/>
</dbReference>
<dbReference type="Gene3D" id="3.90.1150.10">
    <property type="entry name" value="Aspartate Aminotransferase, domain 1"/>
    <property type="match status" value="1"/>
</dbReference>
<dbReference type="RefSeq" id="WP_166104611.1">
    <property type="nucleotide sequence ID" value="NZ_JAADJT010000006.1"/>
</dbReference>
<dbReference type="InterPro" id="IPR015421">
    <property type="entry name" value="PyrdxlP-dep_Trfase_major"/>
</dbReference>
<organism evidence="6 7">
    <name type="scientific">Duganella aceris</name>
    <dbReference type="NCBI Taxonomy" id="2703883"/>
    <lineage>
        <taxon>Bacteria</taxon>
        <taxon>Pseudomonadati</taxon>
        <taxon>Pseudomonadota</taxon>
        <taxon>Betaproteobacteria</taxon>
        <taxon>Burkholderiales</taxon>
        <taxon>Oxalobacteraceae</taxon>
        <taxon>Telluria group</taxon>
        <taxon>Duganella</taxon>
    </lineage>
</organism>
<feature type="domain" description="Aminotransferase class I/classII large" evidence="5">
    <location>
        <begin position="51"/>
        <end position="387"/>
    </location>
</feature>